<keyword evidence="3" id="KW-0804">Transcription</keyword>
<evidence type="ECO:0000259" key="4">
    <source>
        <dbReference type="PROSITE" id="PS01124"/>
    </source>
</evidence>
<dbReference type="SMART" id="SM00342">
    <property type="entry name" value="HTH_ARAC"/>
    <property type="match status" value="1"/>
</dbReference>
<proteinExistence type="predicted"/>
<reference evidence="6" key="1">
    <citation type="journal article" date="2019" name="Int. J. Syst. Evol. Microbiol.">
        <title>The Global Catalogue of Microorganisms (GCM) 10K type strain sequencing project: providing services to taxonomists for standard genome sequencing and annotation.</title>
        <authorList>
            <consortium name="The Broad Institute Genomics Platform"/>
            <consortium name="The Broad Institute Genome Sequencing Center for Infectious Disease"/>
            <person name="Wu L."/>
            <person name="Ma J."/>
        </authorList>
    </citation>
    <scope>NUCLEOTIDE SEQUENCE [LARGE SCALE GENOMIC DNA]</scope>
    <source>
        <strain evidence="6">KCTC 42247</strain>
    </source>
</reference>
<dbReference type="Pfam" id="PF12833">
    <property type="entry name" value="HTH_18"/>
    <property type="match status" value="1"/>
</dbReference>
<sequence>MCAKNEENISYRVHDKIYQVPPSHFESFYLGENTILETIGSSFAIVLIISHYEAKNLGLDKLIPKLQQDKVKGKISHQSDYLIKKISNTLMVEDSYHHLLCNAQIFEILYNHLTDNSSDLRPDLKCHYERVQLAKSIIHQDMSKRITIPELAKIVGTNEQYLKKYFKTYLGKTIANYTTEIKMEYARSLLASGNLLISDVSRMTGYKHATHFTTTFKKYHGYKPIEFK</sequence>
<keyword evidence="1" id="KW-0805">Transcription regulation</keyword>
<feature type="domain" description="HTH araC/xylS-type" evidence="4">
    <location>
        <begin position="132"/>
        <end position="228"/>
    </location>
</feature>
<dbReference type="SUPFAM" id="SSF46689">
    <property type="entry name" value="Homeodomain-like"/>
    <property type="match status" value="2"/>
</dbReference>
<dbReference type="Proteomes" id="UP001597418">
    <property type="component" value="Unassembled WGS sequence"/>
</dbReference>
<evidence type="ECO:0000256" key="3">
    <source>
        <dbReference type="ARBA" id="ARBA00023163"/>
    </source>
</evidence>
<dbReference type="PROSITE" id="PS01124">
    <property type="entry name" value="HTH_ARAC_FAMILY_2"/>
    <property type="match status" value="1"/>
</dbReference>
<dbReference type="InterPro" id="IPR009057">
    <property type="entry name" value="Homeodomain-like_sf"/>
</dbReference>
<dbReference type="PANTHER" id="PTHR43280">
    <property type="entry name" value="ARAC-FAMILY TRANSCRIPTIONAL REGULATOR"/>
    <property type="match status" value="1"/>
</dbReference>
<evidence type="ECO:0000313" key="6">
    <source>
        <dbReference type="Proteomes" id="UP001597418"/>
    </source>
</evidence>
<evidence type="ECO:0000313" key="5">
    <source>
        <dbReference type="EMBL" id="MFD2743401.1"/>
    </source>
</evidence>
<comment type="caution">
    <text evidence="5">The sequence shown here is derived from an EMBL/GenBank/DDBJ whole genome shotgun (WGS) entry which is preliminary data.</text>
</comment>
<name>A0ABW5UBT1_9SPHI</name>
<dbReference type="Gene3D" id="1.10.10.60">
    <property type="entry name" value="Homeodomain-like"/>
    <property type="match status" value="1"/>
</dbReference>
<keyword evidence="6" id="KW-1185">Reference proteome</keyword>
<keyword evidence="2" id="KW-0238">DNA-binding</keyword>
<dbReference type="RefSeq" id="WP_066757699.1">
    <property type="nucleotide sequence ID" value="NZ_JBHUMB010000007.1"/>
</dbReference>
<protein>
    <submittedName>
        <fullName evidence="5">Helix-turn-helix transcriptional regulator</fullName>
    </submittedName>
</protein>
<dbReference type="InterPro" id="IPR018062">
    <property type="entry name" value="HTH_AraC-typ_CS"/>
</dbReference>
<organism evidence="5 6">
    <name type="scientific">Sphingobacterium populi</name>
    <dbReference type="NCBI Taxonomy" id="1812824"/>
    <lineage>
        <taxon>Bacteria</taxon>
        <taxon>Pseudomonadati</taxon>
        <taxon>Bacteroidota</taxon>
        <taxon>Sphingobacteriia</taxon>
        <taxon>Sphingobacteriales</taxon>
        <taxon>Sphingobacteriaceae</taxon>
        <taxon>Sphingobacterium</taxon>
    </lineage>
</organism>
<gene>
    <name evidence="5" type="ORF">ACFSQ6_08320</name>
</gene>
<dbReference type="PROSITE" id="PS00041">
    <property type="entry name" value="HTH_ARAC_FAMILY_1"/>
    <property type="match status" value="1"/>
</dbReference>
<evidence type="ECO:0000256" key="1">
    <source>
        <dbReference type="ARBA" id="ARBA00023015"/>
    </source>
</evidence>
<dbReference type="InterPro" id="IPR018060">
    <property type="entry name" value="HTH_AraC"/>
</dbReference>
<evidence type="ECO:0000256" key="2">
    <source>
        <dbReference type="ARBA" id="ARBA00023125"/>
    </source>
</evidence>
<dbReference type="EMBL" id="JBHUMB010000007">
    <property type="protein sequence ID" value="MFD2743401.1"/>
    <property type="molecule type" value="Genomic_DNA"/>
</dbReference>
<accession>A0ABW5UBT1</accession>
<dbReference type="PANTHER" id="PTHR43280:SF2">
    <property type="entry name" value="HTH-TYPE TRANSCRIPTIONAL REGULATOR EXSA"/>
    <property type="match status" value="1"/>
</dbReference>